<evidence type="ECO:0000256" key="3">
    <source>
        <dbReference type="ARBA" id="ARBA00022516"/>
    </source>
</evidence>
<evidence type="ECO:0000256" key="8">
    <source>
        <dbReference type="ARBA" id="ARBA00022840"/>
    </source>
</evidence>
<dbReference type="PANTHER" id="PTHR42724">
    <property type="entry name" value="TETRAACYLDISACCHARIDE 4'-KINASE"/>
    <property type="match status" value="1"/>
</dbReference>
<reference evidence="11" key="1">
    <citation type="submission" date="2018-06" db="EMBL/GenBank/DDBJ databases">
        <authorList>
            <person name="Zhirakovskaya E."/>
        </authorList>
    </citation>
    <scope>NUCLEOTIDE SEQUENCE</scope>
</reference>
<organism evidence="11">
    <name type="scientific">hydrothermal vent metagenome</name>
    <dbReference type="NCBI Taxonomy" id="652676"/>
    <lineage>
        <taxon>unclassified sequences</taxon>
        <taxon>metagenomes</taxon>
        <taxon>ecological metagenomes</taxon>
    </lineage>
</organism>
<evidence type="ECO:0000313" key="11">
    <source>
        <dbReference type="EMBL" id="VAW57608.1"/>
    </source>
</evidence>
<evidence type="ECO:0000256" key="7">
    <source>
        <dbReference type="ARBA" id="ARBA00022777"/>
    </source>
</evidence>
<dbReference type="GO" id="GO:0005524">
    <property type="term" value="F:ATP binding"/>
    <property type="evidence" value="ECO:0007669"/>
    <property type="project" value="UniProtKB-KW"/>
</dbReference>
<protein>
    <recommendedName>
        <fullName evidence="2">tetraacyldisaccharide 4'-kinase</fullName>
        <ecNumber evidence="2">2.7.1.130</ecNumber>
    </recommendedName>
</protein>
<keyword evidence="8" id="KW-0067">ATP-binding</keyword>
<dbReference type="HAMAP" id="MF_00409">
    <property type="entry name" value="LpxK"/>
    <property type="match status" value="1"/>
</dbReference>
<dbReference type="AlphaFoldDB" id="A0A3B0WNQ6"/>
<evidence type="ECO:0000256" key="1">
    <source>
        <dbReference type="ARBA" id="ARBA00004870"/>
    </source>
</evidence>
<dbReference type="EMBL" id="UOFF01000426">
    <property type="protein sequence ID" value="VAW57608.1"/>
    <property type="molecule type" value="Genomic_DNA"/>
</dbReference>
<dbReference type="NCBIfam" id="TIGR00682">
    <property type="entry name" value="lpxK"/>
    <property type="match status" value="1"/>
</dbReference>
<keyword evidence="10" id="KW-0472">Membrane</keyword>
<keyword evidence="7 11" id="KW-0418">Kinase</keyword>
<evidence type="ECO:0000256" key="9">
    <source>
        <dbReference type="ARBA" id="ARBA00023098"/>
    </source>
</evidence>
<evidence type="ECO:0000256" key="10">
    <source>
        <dbReference type="SAM" id="Phobius"/>
    </source>
</evidence>
<dbReference type="InterPro" id="IPR003758">
    <property type="entry name" value="LpxK"/>
</dbReference>
<name>A0A3B0WNQ6_9ZZZZ</name>
<keyword evidence="10" id="KW-1133">Transmembrane helix</keyword>
<dbReference type="InterPro" id="IPR027417">
    <property type="entry name" value="P-loop_NTPase"/>
</dbReference>
<evidence type="ECO:0000256" key="4">
    <source>
        <dbReference type="ARBA" id="ARBA00022556"/>
    </source>
</evidence>
<dbReference type="PANTHER" id="PTHR42724:SF1">
    <property type="entry name" value="TETRAACYLDISACCHARIDE 4'-KINASE, MITOCHONDRIAL-RELATED"/>
    <property type="match status" value="1"/>
</dbReference>
<proteinExistence type="inferred from homology"/>
<gene>
    <name evidence="11" type="ORF">MNBD_GAMMA07-2139</name>
</gene>
<dbReference type="GO" id="GO:0009029">
    <property type="term" value="F:lipid-A 4'-kinase activity"/>
    <property type="evidence" value="ECO:0007669"/>
    <property type="project" value="UniProtKB-EC"/>
</dbReference>
<accession>A0A3B0WNQ6</accession>
<keyword evidence="4" id="KW-0441">Lipid A biosynthesis</keyword>
<dbReference type="GO" id="GO:0009245">
    <property type="term" value="P:lipid A biosynthetic process"/>
    <property type="evidence" value="ECO:0007669"/>
    <property type="project" value="UniProtKB-KW"/>
</dbReference>
<keyword evidence="10" id="KW-0812">Transmembrane</keyword>
<evidence type="ECO:0000256" key="6">
    <source>
        <dbReference type="ARBA" id="ARBA00022741"/>
    </source>
</evidence>
<keyword evidence="6" id="KW-0547">Nucleotide-binding</keyword>
<feature type="transmembrane region" description="Helical" evidence="10">
    <location>
        <begin position="12"/>
        <end position="31"/>
    </location>
</feature>
<comment type="pathway">
    <text evidence="1">Glycolipid biosynthesis; lipid IV(A) biosynthesis; lipid IV(A) from (3R)-3-hydroxytetradecanoyl-[acyl-carrier-protein] and UDP-N-acetyl-alpha-D-glucosamine: step 6/6.</text>
</comment>
<dbReference type="GO" id="GO:0005886">
    <property type="term" value="C:plasma membrane"/>
    <property type="evidence" value="ECO:0007669"/>
    <property type="project" value="TreeGrafter"/>
</dbReference>
<keyword evidence="5 11" id="KW-0808">Transferase</keyword>
<keyword evidence="3" id="KW-0444">Lipid biosynthesis</keyword>
<sequence length="327" mass="36550">MKRLDAYWENVNIVSFLLLPLTGLFCFISLVRKFFYRVGFFKSYKSPIPVIIVGNISVGGTGKTPLIIALVKQLQSRGRKPAVISRGYGSEACVWPQRVNAQTHAKFVGDEPQLIFNQTQCPVVVGPNRKHDIELLLEKFDCDVVLSDDGLQHYALRRDIEIAVVDKVKRFGNGFCLPSGPLREGAARLSQVDMVLLNGATPQEIGFKIAPSQCISVGKTSIESVNLDFFSGKTVHAIAGIGHPERFFNMLGEYNIQVIPHAYADHYDYHPSDINFNDDLCVLMTEKDAVKCTQFECTNHWCVPIDIKLTTSAQEQLNQIFDSLNPI</sequence>
<keyword evidence="9" id="KW-0443">Lipid metabolism</keyword>
<dbReference type="GO" id="GO:0009244">
    <property type="term" value="P:lipopolysaccharide core region biosynthetic process"/>
    <property type="evidence" value="ECO:0007669"/>
    <property type="project" value="TreeGrafter"/>
</dbReference>
<dbReference type="Pfam" id="PF02606">
    <property type="entry name" value="LpxK"/>
    <property type="match status" value="1"/>
</dbReference>
<evidence type="ECO:0000256" key="5">
    <source>
        <dbReference type="ARBA" id="ARBA00022679"/>
    </source>
</evidence>
<dbReference type="SUPFAM" id="SSF52540">
    <property type="entry name" value="P-loop containing nucleoside triphosphate hydrolases"/>
    <property type="match status" value="1"/>
</dbReference>
<dbReference type="EC" id="2.7.1.130" evidence="2"/>
<dbReference type="UniPathway" id="UPA00359">
    <property type="reaction ID" value="UER00482"/>
</dbReference>
<evidence type="ECO:0000256" key="2">
    <source>
        <dbReference type="ARBA" id="ARBA00012071"/>
    </source>
</evidence>